<gene>
    <name evidence="2" type="ORF">A5642_03630</name>
</gene>
<dbReference type="Pfam" id="PF06742">
    <property type="entry name" value="DUF1214"/>
    <property type="match status" value="1"/>
</dbReference>
<evidence type="ECO:0000259" key="1">
    <source>
        <dbReference type="Pfam" id="PF06742"/>
    </source>
</evidence>
<dbReference type="Proteomes" id="UP000093962">
    <property type="component" value="Unassembled WGS sequence"/>
</dbReference>
<sequence>MSAELETMRAAWTHMMAALDRARDAVDSPDLHAPPATSLSVAEGYRYLMGFAFSAIERAFSEDPAFPYFRRAIQPIDKATIDNADALYLSAAIDGSRSYRIRGKLAGSKAPQYMIFETHTVYAGDTGSLSELGAGGRVVTGMLDSTDLVVDDDGRFEILLSPERPAGHTGNFIATATEGANAGYVIARVLFHDWEHEVCPDLHIAQIGAEGTHPASLTPSSTADRLRRIGDLVENQMRFWNEFYDVVLEAHGDKNGDGITFMPRNALNAPMPANLATGGGQCTNVYSGGTYDLRPDDALLVELNVPVPSAYLGFHLSNLWGESLDYANHVSSLNGFQTEPDLDGRLRYVITDVDPQVPNWLDTAGHSQGFLTVRWTYSVPPAELPTATVTVISRDEVRKHLPEATGTVSADERREQIRIRQEHVQRRYRQY</sequence>
<feature type="domain" description="DUF1214" evidence="1">
    <location>
        <begin position="92"/>
        <end position="179"/>
    </location>
</feature>
<dbReference type="RefSeq" id="WP_061005156.1">
    <property type="nucleotide sequence ID" value="NZ_LSKA01000390.1"/>
</dbReference>
<proteinExistence type="predicted"/>
<dbReference type="InterPro" id="IPR037049">
    <property type="entry name" value="DUF1214_C_sf"/>
</dbReference>
<comment type="caution">
    <text evidence="2">The sequence shown here is derived from an EMBL/GenBank/DDBJ whole genome shotgun (WGS) entry which is preliminary data.</text>
</comment>
<dbReference type="AlphaFoldDB" id="A0A1A0M371"/>
<name>A0A1A0M371_MYCMU</name>
<dbReference type="EMBL" id="LZSF01000248">
    <property type="protein sequence ID" value="OBA79762.1"/>
    <property type="molecule type" value="Genomic_DNA"/>
</dbReference>
<dbReference type="InterPro" id="IPR010621">
    <property type="entry name" value="DUF1214"/>
</dbReference>
<dbReference type="OrthoDB" id="3204158at2"/>
<organism evidence="2 3">
    <name type="scientific">Mycolicibacterium mucogenicum</name>
    <name type="common">Mycobacterium mucogenicum</name>
    <dbReference type="NCBI Taxonomy" id="56689"/>
    <lineage>
        <taxon>Bacteria</taxon>
        <taxon>Bacillati</taxon>
        <taxon>Actinomycetota</taxon>
        <taxon>Actinomycetes</taxon>
        <taxon>Mycobacteriales</taxon>
        <taxon>Mycobacteriaceae</taxon>
        <taxon>Mycolicibacterium</taxon>
    </lineage>
</organism>
<dbReference type="SUPFAM" id="SSF160935">
    <property type="entry name" value="VPA0735-like"/>
    <property type="match status" value="1"/>
</dbReference>
<dbReference type="Gene3D" id="2.60.120.600">
    <property type="entry name" value="Domain of unknown function DUF1214, C-terminal domain"/>
    <property type="match status" value="1"/>
</dbReference>
<accession>A0A1A0M371</accession>
<protein>
    <recommendedName>
        <fullName evidence="1">DUF1214 domain-containing protein</fullName>
    </recommendedName>
</protein>
<evidence type="ECO:0000313" key="2">
    <source>
        <dbReference type="EMBL" id="OBA79762.1"/>
    </source>
</evidence>
<evidence type="ECO:0000313" key="3">
    <source>
        <dbReference type="Proteomes" id="UP000093962"/>
    </source>
</evidence>
<reference evidence="2 3" key="1">
    <citation type="submission" date="2016-06" db="EMBL/GenBank/DDBJ databases">
        <authorList>
            <person name="Kjaerup R.B."/>
            <person name="Dalgaard T.S."/>
            <person name="Juul-Madsen H.R."/>
        </authorList>
    </citation>
    <scope>NUCLEOTIDE SEQUENCE [LARGE SCALE GENOMIC DNA]</scope>
    <source>
        <strain evidence="2 3">1199456.5</strain>
    </source>
</reference>